<dbReference type="AlphaFoldDB" id="A0A9W7WJR1"/>
<organism evidence="2 3">
    <name type="scientific">Triplophysa rosa</name>
    <name type="common">Cave loach</name>
    <dbReference type="NCBI Taxonomy" id="992332"/>
    <lineage>
        <taxon>Eukaryota</taxon>
        <taxon>Metazoa</taxon>
        <taxon>Chordata</taxon>
        <taxon>Craniata</taxon>
        <taxon>Vertebrata</taxon>
        <taxon>Euteleostomi</taxon>
        <taxon>Actinopterygii</taxon>
        <taxon>Neopterygii</taxon>
        <taxon>Teleostei</taxon>
        <taxon>Ostariophysi</taxon>
        <taxon>Cypriniformes</taxon>
        <taxon>Nemacheilidae</taxon>
        <taxon>Triplophysa</taxon>
    </lineage>
</organism>
<reference evidence="2" key="1">
    <citation type="submission" date="2021-02" db="EMBL/GenBank/DDBJ databases">
        <title>Comparative genomics reveals that relaxation of natural selection precedes convergent phenotypic evolution of cavefish.</title>
        <authorList>
            <person name="Peng Z."/>
        </authorList>
    </citation>
    <scope>NUCLEOTIDE SEQUENCE</scope>
    <source>
        <tissue evidence="2">Muscle</tissue>
    </source>
</reference>
<name>A0A9W7WJR1_TRIRA</name>
<evidence type="ECO:0000313" key="3">
    <source>
        <dbReference type="Proteomes" id="UP001059041"/>
    </source>
</evidence>
<comment type="caution">
    <text evidence="2">The sequence shown here is derived from an EMBL/GenBank/DDBJ whole genome shotgun (WGS) entry which is preliminary data.</text>
</comment>
<feature type="compositionally biased region" description="Polar residues" evidence="1">
    <location>
        <begin position="287"/>
        <end position="317"/>
    </location>
</feature>
<evidence type="ECO:0000313" key="2">
    <source>
        <dbReference type="EMBL" id="KAI7801495.1"/>
    </source>
</evidence>
<feature type="compositionally biased region" description="Basic and acidic residues" evidence="1">
    <location>
        <begin position="400"/>
        <end position="413"/>
    </location>
</feature>
<gene>
    <name evidence="2" type="ORF">IRJ41_017378</name>
</gene>
<feature type="compositionally biased region" description="Basic and acidic residues" evidence="1">
    <location>
        <begin position="116"/>
        <end position="129"/>
    </location>
</feature>
<protein>
    <submittedName>
        <fullName evidence="2">LisH domain-containing protein-like</fullName>
    </submittedName>
</protein>
<dbReference type="Proteomes" id="UP001059041">
    <property type="component" value="Linkage Group LG13"/>
</dbReference>
<dbReference type="SMART" id="SM00667">
    <property type="entry name" value="LisH"/>
    <property type="match status" value="1"/>
</dbReference>
<accession>A0A9W7WJR1</accession>
<feature type="compositionally biased region" description="Basic and acidic residues" evidence="1">
    <location>
        <begin position="526"/>
        <end position="538"/>
    </location>
</feature>
<feature type="non-terminal residue" evidence="2">
    <location>
        <position position="689"/>
    </location>
</feature>
<keyword evidence="3" id="KW-1185">Reference proteome</keyword>
<feature type="region of interest" description="Disordered" evidence="1">
    <location>
        <begin position="182"/>
        <end position="689"/>
    </location>
</feature>
<feature type="compositionally biased region" description="Basic residues" evidence="1">
    <location>
        <begin position="664"/>
        <end position="676"/>
    </location>
</feature>
<dbReference type="EMBL" id="JAFHDT010000013">
    <property type="protein sequence ID" value="KAI7801495.1"/>
    <property type="molecule type" value="Genomic_DNA"/>
</dbReference>
<feature type="compositionally biased region" description="Polar residues" evidence="1">
    <location>
        <begin position="449"/>
        <end position="466"/>
    </location>
</feature>
<dbReference type="InterPro" id="IPR006594">
    <property type="entry name" value="LisH"/>
</dbReference>
<feature type="compositionally biased region" description="Basic and acidic residues" evidence="1">
    <location>
        <begin position="220"/>
        <end position="231"/>
    </location>
</feature>
<feature type="region of interest" description="Disordered" evidence="1">
    <location>
        <begin position="59"/>
        <end position="159"/>
    </location>
</feature>
<proteinExistence type="predicted"/>
<evidence type="ECO:0000256" key="1">
    <source>
        <dbReference type="SAM" id="MobiDB-lite"/>
    </source>
</evidence>
<feature type="compositionally biased region" description="Low complexity" evidence="1">
    <location>
        <begin position="143"/>
        <end position="155"/>
    </location>
</feature>
<dbReference type="PROSITE" id="PS50896">
    <property type="entry name" value="LISH"/>
    <property type="match status" value="1"/>
</dbReference>
<feature type="compositionally biased region" description="Polar residues" evidence="1">
    <location>
        <begin position="365"/>
        <end position="374"/>
    </location>
</feature>
<sequence>SSKDTNPSQEALISLIYRHLKDNGYKKAANVLRKHAPQVKNKEVKASLSEIFKKWASEDAGEHLTGDVESDASESSDISPWPPDVQTPELSPAWSRKKPVSTNIRKTSGSKKRTKKETVTKSKKAEKLGLENGGLNILTAAVSDSPESGSESDSSLDVEKWRKLVSQLSDADIAKMEVLSNFIESPVSSPEASAEKRGKTKQINPAKNEKSRTTAKKTTSKTDDISVKTDTTKTSSKKSKDKATASLSTGPKAPSKTAGDKTSKSPKRTKAKQSMSEKAETHEPAVNQETNGLLETDKVSTPSEGTKADSQNKSTKNAAGKSNGLSEQIKIPGKAVAENAETSSSQTSSKKTKKKKRQSEAADHNTPSAGNALSDTKVKKKKKASEPAEALCQDANLKTADAHLTSDRSETPSKKAKKSSSKSVVVELVPCETKKFKTKKTKDPADLDTATSETADVLQESSNTDPPSKKQKPNKSESLAEDSETPSKKVKKAKNVIAEPDQLETPFKKVKIVSADANPTKGSSKKRSDDLETKREVLSETELIKSPTKSRKSQVKPGEDADGMSNEEASSQDLRTPSKKRKLKREEANDVIAAPEEATPEPKKTKKKKKEAEDVAEDVQQPSDEAPDTVASSQKKKKKKREKETESEETVPDESVAAYQVIVQKKKKKSSTKKRLSQNEVPELDDTDQ</sequence>